<keyword evidence="1" id="KW-0472">Membrane</keyword>
<gene>
    <name evidence="2" type="ORF">L9F63_000428</name>
</gene>
<protein>
    <submittedName>
        <fullName evidence="2">Uncharacterized protein</fullName>
    </submittedName>
</protein>
<organism evidence="2 3">
    <name type="scientific">Diploptera punctata</name>
    <name type="common">Pacific beetle cockroach</name>
    <dbReference type="NCBI Taxonomy" id="6984"/>
    <lineage>
        <taxon>Eukaryota</taxon>
        <taxon>Metazoa</taxon>
        <taxon>Ecdysozoa</taxon>
        <taxon>Arthropoda</taxon>
        <taxon>Hexapoda</taxon>
        <taxon>Insecta</taxon>
        <taxon>Pterygota</taxon>
        <taxon>Neoptera</taxon>
        <taxon>Polyneoptera</taxon>
        <taxon>Dictyoptera</taxon>
        <taxon>Blattodea</taxon>
        <taxon>Blaberoidea</taxon>
        <taxon>Blaberidae</taxon>
        <taxon>Diplopterinae</taxon>
        <taxon>Diploptera</taxon>
    </lineage>
</organism>
<dbReference type="AlphaFoldDB" id="A0AAD8ALM4"/>
<reference evidence="2" key="2">
    <citation type="submission" date="2023-05" db="EMBL/GenBank/DDBJ databases">
        <authorList>
            <person name="Fouks B."/>
        </authorList>
    </citation>
    <scope>NUCLEOTIDE SEQUENCE</scope>
    <source>
        <strain evidence="2">Stay&amp;Tobe</strain>
        <tissue evidence="2">Testes</tissue>
    </source>
</reference>
<name>A0AAD8ALM4_DIPPU</name>
<keyword evidence="1" id="KW-1133">Transmembrane helix</keyword>
<evidence type="ECO:0000256" key="1">
    <source>
        <dbReference type="SAM" id="Phobius"/>
    </source>
</evidence>
<feature type="transmembrane region" description="Helical" evidence="1">
    <location>
        <begin position="28"/>
        <end position="46"/>
    </location>
</feature>
<dbReference type="Proteomes" id="UP001233999">
    <property type="component" value="Unassembled WGS sequence"/>
</dbReference>
<accession>A0AAD8ALM4</accession>
<keyword evidence="3" id="KW-1185">Reference proteome</keyword>
<dbReference type="EMBL" id="JASPKZ010000018">
    <property type="protein sequence ID" value="KAJ9601404.1"/>
    <property type="molecule type" value="Genomic_DNA"/>
</dbReference>
<evidence type="ECO:0000313" key="3">
    <source>
        <dbReference type="Proteomes" id="UP001233999"/>
    </source>
</evidence>
<reference evidence="2" key="1">
    <citation type="journal article" date="2023" name="IScience">
        <title>Live-bearing cockroach genome reveals convergent evolutionary mechanisms linked to viviparity in insects and beyond.</title>
        <authorList>
            <person name="Fouks B."/>
            <person name="Harrison M.C."/>
            <person name="Mikhailova A.A."/>
            <person name="Marchal E."/>
            <person name="English S."/>
            <person name="Carruthers M."/>
            <person name="Jennings E.C."/>
            <person name="Chiamaka E.L."/>
            <person name="Frigard R.A."/>
            <person name="Pippel M."/>
            <person name="Attardo G.M."/>
            <person name="Benoit J.B."/>
            <person name="Bornberg-Bauer E."/>
            <person name="Tobe S.S."/>
        </authorList>
    </citation>
    <scope>NUCLEOTIDE SEQUENCE</scope>
    <source>
        <strain evidence="2">Stay&amp;Tobe</strain>
    </source>
</reference>
<comment type="caution">
    <text evidence="2">The sequence shown here is derived from an EMBL/GenBank/DDBJ whole genome shotgun (WGS) entry which is preliminary data.</text>
</comment>
<proteinExistence type="predicted"/>
<feature type="non-terminal residue" evidence="2">
    <location>
        <position position="72"/>
    </location>
</feature>
<evidence type="ECO:0000313" key="2">
    <source>
        <dbReference type="EMBL" id="KAJ9601404.1"/>
    </source>
</evidence>
<sequence>NNSSVLNIYILNLGIFNIMSIDNSLSPLSAFIITFDLVPVILNNVMQHYEKRMLLLALAIADVGISRINVMN</sequence>
<keyword evidence="1" id="KW-0812">Transmembrane</keyword>